<accession>A0ABM3XXU8</accession>
<dbReference type="GeneID" id="103120235"/>
<dbReference type="Proteomes" id="UP001652624">
    <property type="component" value="Chromosome 9"/>
</dbReference>
<evidence type="ECO:0000256" key="1">
    <source>
        <dbReference type="ARBA" id="ARBA00004370"/>
    </source>
</evidence>
<dbReference type="InterPro" id="IPR036179">
    <property type="entry name" value="Ig-like_dom_sf"/>
</dbReference>
<dbReference type="Pfam" id="PF07686">
    <property type="entry name" value="V-set"/>
    <property type="match status" value="1"/>
</dbReference>
<protein>
    <submittedName>
        <fullName evidence="9">SLAM family member 5 isoform X2</fullName>
    </submittedName>
</protein>
<feature type="domain" description="Ig-like" evidence="7">
    <location>
        <begin position="136"/>
        <end position="207"/>
    </location>
</feature>
<dbReference type="PROSITE" id="PS50835">
    <property type="entry name" value="IG_LIKE"/>
    <property type="match status" value="1"/>
</dbReference>
<reference evidence="9" key="1">
    <citation type="submission" date="2025-08" db="UniProtKB">
        <authorList>
            <consortium name="RefSeq"/>
        </authorList>
    </citation>
    <scope>IDENTIFICATION</scope>
</reference>
<feature type="region of interest" description="Disordered" evidence="5">
    <location>
        <begin position="273"/>
        <end position="298"/>
    </location>
</feature>
<dbReference type="PANTHER" id="PTHR12080">
    <property type="entry name" value="SIGNALING LYMPHOCYTIC ACTIVATION MOLECULE"/>
    <property type="match status" value="1"/>
</dbReference>
<evidence type="ECO:0000259" key="7">
    <source>
        <dbReference type="PROSITE" id="PS50835"/>
    </source>
</evidence>
<name>A0ABM3XXU8_ERIEU</name>
<evidence type="ECO:0000256" key="2">
    <source>
        <dbReference type="ARBA" id="ARBA00022729"/>
    </source>
</evidence>
<proteinExistence type="predicted"/>
<dbReference type="InterPro" id="IPR007110">
    <property type="entry name" value="Ig-like_dom"/>
</dbReference>
<keyword evidence="3" id="KW-0472">Membrane</keyword>
<keyword evidence="4" id="KW-0325">Glycoprotein</keyword>
<dbReference type="SMART" id="SM00409">
    <property type="entry name" value="IG"/>
    <property type="match status" value="2"/>
</dbReference>
<dbReference type="Gene3D" id="2.60.40.10">
    <property type="entry name" value="Immunoglobulins"/>
    <property type="match status" value="2"/>
</dbReference>
<keyword evidence="2 6" id="KW-0732">Signal</keyword>
<evidence type="ECO:0000256" key="3">
    <source>
        <dbReference type="ARBA" id="ARBA00023136"/>
    </source>
</evidence>
<evidence type="ECO:0000256" key="6">
    <source>
        <dbReference type="SAM" id="SignalP"/>
    </source>
</evidence>
<gene>
    <name evidence="9" type="primary">CD84</name>
</gene>
<evidence type="ECO:0000256" key="4">
    <source>
        <dbReference type="ARBA" id="ARBA00023180"/>
    </source>
</evidence>
<evidence type="ECO:0000313" key="8">
    <source>
        <dbReference type="Proteomes" id="UP001652624"/>
    </source>
</evidence>
<dbReference type="InterPro" id="IPR013106">
    <property type="entry name" value="Ig_V-set"/>
</dbReference>
<keyword evidence="8" id="KW-1185">Reference proteome</keyword>
<dbReference type="InterPro" id="IPR003599">
    <property type="entry name" value="Ig_sub"/>
</dbReference>
<dbReference type="SUPFAM" id="SSF48726">
    <property type="entry name" value="Immunoglobulin"/>
    <property type="match status" value="2"/>
</dbReference>
<dbReference type="InterPro" id="IPR013783">
    <property type="entry name" value="Ig-like_fold"/>
</dbReference>
<evidence type="ECO:0000256" key="5">
    <source>
        <dbReference type="SAM" id="MobiDB-lite"/>
    </source>
</evidence>
<feature type="compositionally biased region" description="Basic and acidic residues" evidence="5">
    <location>
        <begin position="276"/>
        <end position="287"/>
    </location>
</feature>
<dbReference type="CDD" id="cd16842">
    <property type="entry name" value="Ig_SLAM-like_N"/>
    <property type="match status" value="1"/>
</dbReference>
<dbReference type="PANTHER" id="PTHR12080:SF103">
    <property type="entry name" value="SLAM FAMILY MEMBER 5"/>
    <property type="match status" value="1"/>
</dbReference>
<sequence length="298" mass="33349">MASHHQWILLLCLQTWLEAAGNHTDVFIINGTLGESVTFPLKILNPQQVTSIAWSSETSVAFVNPGDQGRPIVTVTHQNYDDRINVSGQNYNLIMSSLRMEDSGIYKVDINTKNDGKKTTITRKYNLQVYRRLGKPRITLSLMTSVNNTCNVTLSCSVDHDKNVTFQWSPLGEKGRIIQVFQSLGDPERTYTCTARNPISSSNDSVTALQLCTGSPLKTFSKKPDDDAEKTFYTYVTVMRDAQPTESRIYDEIPPTKIFSEEESVNTIYSNLQSSEKMEKPGSKDPKTAGTPSYEIVV</sequence>
<dbReference type="RefSeq" id="XP_060053650.1">
    <property type="nucleotide sequence ID" value="XM_060197667.1"/>
</dbReference>
<organism evidence="8 9">
    <name type="scientific">Erinaceus europaeus</name>
    <name type="common">Western European hedgehog</name>
    <dbReference type="NCBI Taxonomy" id="9365"/>
    <lineage>
        <taxon>Eukaryota</taxon>
        <taxon>Metazoa</taxon>
        <taxon>Chordata</taxon>
        <taxon>Craniata</taxon>
        <taxon>Vertebrata</taxon>
        <taxon>Euteleostomi</taxon>
        <taxon>Mammalia</taxon>
        <taxon>Eutheria</taxon>
        <taxon>Laurasiatheria</taxon>
        <taxon>Eulipotyphla</taxon>
        <taxon>Erinaceidae</taxon>
        <taxon>Erinaceinae</taxon>
        <taxon>Erinaceus</taxon>
    </lineage>
</organism>
<dbReference type="InterPro" id="IPR015631">
    <property type="entry name" value="CD2/SLAM_rcpt"/>
</dbReference>
<comment type="subcellular location">
    <subcellularLocation>
        <location evidence="1">Membrane</location>
    </subcellularLocation>
</comment>
<feature type="signal peptide" evidence="6">
    <location>
        <begin position="1"/>
        <end position="19"/>
    </location>
</feature>
<evidence type="ECO:0000313" key="9">
    <source>
        <dbReference type="RefSeq" id="XP_060053650.1"/>
    </source>
</evidence>
<feature type="chain" id="PRO_5045468842" evidence="6">
    <location>
        <begin position="20"/>
        <end position="298"/>
    </location>
</feature>